<dbReference type="GO" id="GO:0006631">
    <property type="term" value="P:fatty acid metabolic process"/>
    <property type="evidence" value="ECO:0007669"/>
    <property type="project" value="TreeGrafter"/>
</dbReference>
<evidence type="ECO:0000259" key="2">
    <source>
        <dbReference type="Pfam" id="PF00501"/>
    </source>
</evidence>
<feature type="domain" description="AMP-dependent synthetase/ligase" evidence="2">
    <location>
        <begin position="35"/>
        <end position="199"/>
    </location>
</feature>
<sequence length="548" mass="57541">MPALERVLDGRDTALVALSPDDDDAVAALRVGEDIDDDVALVAVTSGTTGAPKGALLTAAALTASAAATHERLGGPGTWLLALPPYHIAGLQLLVRSVLAGTIPVELDVSGGFDIAELPSAIDRLGPGKRYTSLVAAQLAKALTDRAAAGALAELDAVLLGGGPAPAPVLDAAAAAGVSVVRTYGMSETAGGCVYDGVPLDGVLVRLSDGRIVIGGATLAKGYRNPVDPDPFAEPGWFRTDDLGAIDDAGVLTVLGRADDAISTGGLTVLPHPVEAALGTHPAVRDCAVFGVADDRLGQRVVAAVVVSEGRVVGDLHPHRRRPAQLLGDRRQIRRGAHQEEIPGRAGLVTEPGHHRVERRRRIVGAGAARERLPGQHGRRRVRVGGGRIRHGQRRGVLVHHQHAAGAPRRPHQRGRGLRLRQHRDVGHAGILQRLPQPVGLLAVGPAQAGGHQPVVLVGQQPVGPHHRLGQLLHGVVVQVDHGLVDHLAAARARVHQRQAGNGARDRDPQHHVHPGSPSAGTPHQQCRGIIRLRYRWQYQSFGRPVRL</sequence>
<protein>
    <submittedName>
        <fullName evidence="4">O-succinylbenzoic acid--CoA ligase</fullName>
    </submittedName>
</protein>
<dbReference type="GO" id="GO:0031956">
    <property type="term" value="F:medium-chain fatty acid-CoA ligase activity"/>
    <property type="evidence" value="ECO:0007669"/>
    <property type="project" value="TreeGrafter"/>
</dbReference>
<evidence type="ECO:0000313" key="4">
    <source>
        <dbReference type="EMBL" id="CPR11783.1"/>
    </source>
</evidence>
<dbReference type="AlphaFoldDB" id="A0A0U0WAE8"/>
<dbReference type="InterPro" id="IPR025110">
    <property type="entry name" value="AMP-bd_C"/>
</dbReference>
<dbReference type="Proteomes" id="UP000198875">
    <property type="component" value="Unassembled WGS sequence"/>
</dbReference>
<feature type="domain" description="AMP-binding enzyme C-terminal" evidence="3">
    <location>
        <begin position="274"/>
        <end position="310"/>
    </location>
</feature>
<accession>A0A0U0WAE8</accession>
<dbReference type="PANTHER" id="PTHR43201:SF32">
    <property type="entry name" value="2-SUCCINYLBENZOATE--COA LIGASE, CHLOROPLASTIC_PEROXISOMAL"/>
    <property type="match status" value="1"/>
</dbReference>
<dbReference type="NCBIfam" id="NF005877">
    <property type="entry name" value="PRK07824.1"/>
    <property type="match status" value="1"/>
</dbReference>
<dbReference type="Pfam" id="PF00501">
    <property type="entry name" value="AMP-binding"/>
    <property type="match status" value="1"/>
</dbReference>
<dbReference type="Pfam" id="PF13193">
    <property type="entry name" value="AMP-binding_C"/>
    <property type="match status" value="1"/>
</dbReference>
<gene>
    <name evidence="4" type="primary">menE</name>
    <name evidence="4" type="ORF">BN971_03072</name>
</gene>
<dbReference type="InterPro" id="IPR045851">
    <property type="entry name" value="AMP-bd_C_sf"/>
</dbReference>
<keyword evidence="4" id="KW-0436">Ligase</keyword>
<dbReference type="InterPro" id="IPR000873">
    <property type="entry name" value="AMP-dep_synth/lig_dom"/>
</dbReference>
<evidence type="ECO:0000313" key="5">
    <source>
        <dbReference type="Proteomes" id="UP000198875"/>
    </source>
</evidence>
<organism evidence="4 5">
    <name type="scientific">Mycobacterium bohemicum DSM 44277</name>
    <dbReference type="NCBI Taxonomy" id="1236609"/>
    <lineage>
        <taxon>Bacteria</taxon>
        <taxon>Bacillati</taxon>
        <taxon>Actinomycetota</taxon>
        <taxon>Actinomycetes</taxon>
        <taxon>Mycobacteriales</taxon>
        <taxon>Mycobacteriaceae</taxon>
        <taxon>Mycobacterium</taxon>
    </lineage>
</organism>
<proteinExistence type="predicted"/>
<feature type="region of interest" description="Disordered" evidence="1">
    <location>
        <begin position="494"/>
        <end position="525"/>
    </location>
</feature>
<dbReference type="EMBL" id="CSTD01000003">
    <property type="protein sequence ID" value="CPR11783.1"/>
    <property type="molecule type" value="Genomic_DNA"/>
</dbReference>
<name>A0A0U0WAE8_MYCBE</name>
<reference evidence="4 5" key="1">
    <citation type="submission" date="2015-03" db="EMBL/GenBank/DDBJ databases">
        <authorList>
            <person name="Murphy D."/>
        </authorList>
    </citation>
    <scope>NUCLEOTIDE SEQUENCE [LARGE SCALE GENOMIC DNA]</scope>
    <source>
        <strain evidence="4 5">DSM 44277</strain>
    </source>
</reference>
<dbReference type="InterPro" id="IPR042099">
    <property type="entry name" value="ANL_N_sf"/>
</dbReference>
<evidence type="ECO:0000256" key="1">
    <source>
        <dbReference type="SAM" id="MobiDB-lite"/>
    </source>
</evidence>
<dbReference type="PANTHER" id="PTHR43201">
    <property type="entry name" value="ACYL-COA SYNTHETASE"/>
    <property type="match status" value="1"/>
</dbReference>
<dbReference type="Gene3D" id="3.40.50.12780">
    <property type="entry name" value="N-terminal domain of ligase-like"/>
    <property type="match status" value="1"/>
</dbReference>
<dbReference type="Gene3D" id="3.30.300.30">
    <property type="match status" value="1"/>
</dbReference>
<dbReference type="SUPFAM" id="SSF56801">
    <property type="entry name" value="Acetyl-CoA synthetase-like"/>
    <property type="match status" value="1"/>
</dbReference>
<evidence type="ECO:0000259" key="3">
    <source>
        <dbReference type="Pfam" id="PF13193"/>
    </source>
</evidence>